<evidence type="ECO:0000313" key="1">
    <source>
        <dbReference type="EMBL" id="QVW25128.1"/>
    </source>
</evidence>
<proteinExistence type="predicted"/>
<protein>
    <submittedName>
        <fullName evidence="1">Uncharacterized protein</fullName>
    </submittedName>
</protein>
<keyword evidence="2" id="KW-1185">Reference proteome</keyword>
<organism evidence="1 2">
    <name type="scientific">Pseudomonas hormoni</name>
    <dbReference type="NCBI Taxonomy" id="3093767"/>
    <lineage>
        <taxon>Bacteria</taxon>
        <taxon>Pseudomonadati</taxon>
        <taxon>Pseudomonadota</taxon>
        <taxon>Gammaproteobacteria</taxon>
        <taxon>Pseudomonadales</taxon>
        <taxon>Pseudomonadaceae</taxon>
        <taxon>Pseudomonas</taxon>
    </lineage>
</organism>
<dbReference type="Proteomes" id="UP000681155">
    <property type="component" value="Chromosome"/>
</dbReference>
<name>A0ABX8F2S2_9PSED</name>
<gene>
    <name evidence="1" type="ORF">KJF94_05960</name>
</gene>
<dbReference type="EMBL" id="CP075566">
    <property type="protein sequence ID" value="QVW25128.1"/>
    <property type="molecule type" value="Genomic_DNA"/>
</dbReference>
<reference evidence="1 2" key="1">
    <citation type="submission" date="2021-05" db="EMBL/GenBank/DDBJ databases">
        <title>Complete genome of the cytokinin-producing biocontrol strain Pseudomonas fluorescens G20-18.</title>
        <authorList>
            <person name="Nielsen T.K."/>
            <person name="Mekureyaw M.F."/>
            <person name="Hansen L.H."/>
            <person name="Nicolaisen M.H."/>
            <person name="Roitsch T.G."/>
            <person name="Hennessy R.C."/>
        </authorList>
    </citation>
    <scope>NUCLEOTIDE SEQUENCE [LARGE SCALE GENOMIC DNA]</scope>
    <source>
        <strain evidence="1 2">G20-18</strain>
    </source>
</reference>
<evidence type="ECO:0000313" key="2">
    <source>
        <dbReference type="Proteomes" id="UP000681155"/>
    </source>
</evidence>
<accession>A0ABX8F2S2</accession>
<sequence length="147" mass="16706">MKIEPMMSVNRLDQRSAVETLESRVVRASGNALDVNGSKRPGPDPEFDELYRKLLAMEGQGEQAIFLFLKSQLNPDGTPAYPNPKAIMAVTHKLLLRLKDEQLEKSLLYKEIKGANARAFSIEIFISSFMRDVFQPMGDDSWEKSEW</sequence>
<dbReference type="RefSeq" id="WP_214381883.1">
    <property type="nucleotide sequence ID" value="NZ_CP075566.1"/>
</dbReference>